<evidence type="ECO:0000259" key="2">
    <source>
        <dbReference type="Pfam" id="PF01337"/>
    </source>
</evidence>
<evidence type="ECO:0000313" key="4">
    <source>
        <dbReference type="Proteomes" id="UP000240419"/>
    </source>
</evidence>
<comment type="caution">
    <text evidence="3">The sequence shown here is derived from an EMBL/GenBank/DDBJ whole genome shotgun (WGS) entry which is preliminary data.</text>
</comment>
<name>A0A2P7UIK8_9BACL</name>
<dbReference type="SUPFAM" id="SSF52038">
    <property type="entry name" value="Barstar-related"/>
    <property type="match status" value="1"/>
</dbReference>
<gene>
    <name evidence="3" type="ORF">C7R93_27865</name>
</gene>
<sequence>MINLSYKNKHYTLYETCEILYRLSNYVDSDHEWNGYLYAITGNLELALDGYGDVDTSTEEIEEFLLEHEKYSELFDLSSLPNQPLIKEFKPRKEHILFDVSRVVAPADLHMILKRQLDFPDMYGMNWNAFWDAITGMVKLPMKITITGWEVLEERLPKEADSLKELLKDYSLRYTNDIFTVEYEQKNETSSN</sequence>
<reference evidence="3 4" key="1">
    <citation type="submission" date="2018-03" db="EMBL/GenBank/DDBJ databases">
        <title>Brevisbacillus phylogenomics.</title>
        <authorList>
            <person name="Dunlap C."/>
        </authorList>
    </citation>
    <scope>NUCLEOTIDE SEQUENCE [LARGE SCALE GENOMIC DNA]</scope>
    <source>
        <strain evidence="3 4">NRRL NRS-1210</strain>
    </source>
</reference>
<dbReference type="Pfam" id="PF01337">
    <property type="entry name" value="Barstar"/>
    <property type="match status" value="1"/>
</dbReference>
<keyword evidence="4" id="KW-1185">Reference proteome</keyword>
<dbReference type="InterPro" id="IPR000468">
    <property type="entry name" value="Barstar"/>
</dbReference>
<proteinExistence type="inferred from homology"/>
<evidence type="ECO:0000256" key="1">
    <source>
        <dbReference type="ARBA" id="ARBA00006845"/>
    </source>
</evidence>
<dbReference type="InterPro" id="IPR035905">
    <property type="entry name" value="Barstar-like_sf"/>
</dbReference>
<dbReference type="EMBL" id="PXZM01000053">
    <property type="protein sequence ID" value="PSJ86799.1"/>
    <property type="molecule type" value="Genomic_DNA"/>
</dbReference>
<evidence type="ECO:0000313" key="3">
    <source>
        <dbReference type="EMBL" id="PSJ86799.1"/>
    </source>
</evidence>
<dbReference type="AlphaFoldDB" id="A0A2P7UIK8"/>
<feature type="domain" description="Barstar (barnase inhibitor)" evidence="2">
    <location>
        <begin position="97"/>
        <end position="176"/>
    </location>
</feature>
<dbReference type="Proteomes" id="UP000240419">
    <property type="component" value="Unassembled WGS sequence"/>
</dbReference>
<protein>
    <recommendedName>
        <fullName evidence="2">Barstar (barnase inhibitor) domain-containing protein</fullName>
    </recommendedName>
</protein>
<comment type="similarity">
    <text evidence="1">Belongs to the barstar family.</text>
</comment>
<dbReference type="OrthoDB" id="7575400at2"/>
<dbReference type="Gene3D" id="3.30.370.10">
    <property type="entry name" value="Barstar-like"/>
    <property type="match status" value="1"/>
</dbReference>
<organism evidence="3 4">
    <name type="scientific">Brevibacillus fortis</name>
    <dbReference type="NCBI Taxonomy" id="2126352"/>
    <lineage>
        <taxon>Bacteria</taxon>
        <taxon>Bacillati</taxon>
        <taxon>Bacillota</taxon>
        <taxon>Bacilli</taxon>
        <taxon>Bacillales</taxon>
        <taxon>Paenibacillaceae</taxon>
        <taxon>Brevibacillus</taxon>
    </lineage>
</organism>
<accession>A0A2P7UIK8</accession>